<keyword evidence="11" id="KW-1185">Reference proteome</keyword>
<name>A0A9P4YQQ7_9HYPO</name>
<dbReference type="RefSeq" id="XP_035317946.1">
    <property type="nucleotide sequence ID" value="XM_035466787.1"/>
</dbReference>
<feature type="transmembrane region" description="Helical" evidence="8">
    <location>
        <begin position="144"/>
        <end position="163"/>
    </location>
</feature>
<comment type="similarity">
    <text evidence="6">Belongs to the major facilitator superfamily. Allantoate permease family.</text>
</comment>
<keyword evidence="2" id="KW-0813">Transport</keyword>
<feature type="transmembrane region" description="Helical" evidence="8">
    <location>
        <begin position="237"/>
        <end position="260"/>
    </location>
</feature>
<keyword evidence="4 8" id="KW-1133">Transmembrane helix</keyword>
<feature type="transmembrane region" description="Helical" evidence="8">
    <location>
        <begin position="169"/>
        <end position="192"/>
    </location>
</feature>
<dbReference type="Proteomes" id="UP000749293">
    <property type="component" value="Unassembled WGS sequence"/>
</dbReference>
<dbReference type="GO" id="GO:0022857">
    <property type="term" value="F:transmembrane transporter activity"/>
    <property type="evidence" value="ECO:0007669"/>
    <property type="project" value="InterPro"/>
</dbReference>
<feature type="transmembrane region" description="Helical" evidence="8">
    <location>
        <begin position="204"/>
        <end position="225"/>
    </location>
</feature>
<evidence type="ECO:0000256" key="2">
    <source>
        <dbReference type="ARBA" id="ARBA00022448"/>
    </source>
</evidence>
<sequence>MEDDQKAQIKPQSEANVATGGLDEESGIASNGCETSNVSLAKTGQVDRRSRRILRVIWDSLDKEPKERAFVNKADWFIMTYVCISYFVKYLDQTNVVNAYVSGMKEDLDMAGNDYNLLQTMFTVGYCIGNIPSQLIMTWVRPSIWLPALELIWGFMVMGMAGAKSVETLYILRFFIGLLEASAYPGILTLLGNWYTPQELGKRSCIFASSAFISQMISGYIQAGLYTGMDGKYGISAWRWLFIFDGIIGVPICLYGFFAVPDSPANSRARWLKESDRAMAIRRMEAVGRTPSKKLTWGTVRDVFASWPVYLFSLAFGSQLLGSRVTNYFAIYLKDTGRYTVQQVNIIPTAGNGFQAGLGLVFAWVSDGIGMRHPVILFAAVISLVGCIILSVYPERNTTAMMAGWILAYGELSASALIFSWVNEALSFSAEQRLITIGIVESFGFVMNAWVILFTYDSGEAPRFSIGYQMAAMFFAIEMLSVIAIWYCYKKWKPAPRAMAE</sequence>
<dbReference type="PANTHER" id="PTHR43791">
    <property type="entry name" value="PERMEASE-RELATED"/>
    <property type="match status" value="1"/>
</dbReference>
<evidence type="ECO:0000313" key="11">
    <source>
        <dbReference type="Proteomes" id="UP000749293"/>
    </source>
</evidence>
<dbReference type="Pfam" id="PF07690">
    <property type="entry name" value="MFS_1"/>
    <property type="match status" value="1"/>
</dbReference>
<feature type="transmembrane region" description="Helical" evidence="8">
    <location>
        <begin position="400"/>
        <end position="422"/>
    </location>
</feature>
<evidence type="ECO:0000256" key="6">
    <source>
        <dbReference type="ARBA" id="ARBA00037968"/>
    </source>
</evidence>
<keyword evidence="5 8" id="KW-0472">Membrane</keyword>
<evidence type="ECO:0000256" key="5">
    <source>
        <dbReference type="ARBA" id="ARBA00023136"/>
    </source>
</evidence>
<keyword evidence="3 8" id="KW-0812">Transmembrane</keyword>
<dbReference type="SUPFAM" id="SSF103473">
    <property type="entry name" value="MFS general substrate transporter"/>
    <property type="match status" value="1"/>
</dbReference>
<evidence type="ECO:0000313" key="10">
    <source>
        <dbReference type="EMBL" id="KAF4119294.1"/>
    </source>
</evidence>
<comment type="subcellular location">
    <subcellularLocation>
        <location evidence="1">Membrane</location>
        <topology evidence="1">Multi-pass membrane protein</topology>
    </subcellularLocation>
</comment>
<protein>
    <submittedName>
        <fullName evidence="10">Major Facilitator Superfamily</fullName>
    </submittedName>
</protein>
<evidence type="ECO:0000259" key="9">
    <source>
        <dbReference type="PROSITE" id="PS50850"/>
    </source>
</evidence>
<gene>
    <name evidence="10" type="ORF">GMORB2_4813</name>
</gene>
<comment type="caution">
    <text evidence="10">The sequence shown here is derived from an EMBL/GenBank/DDBJ whole genome shotgun (WGS) entry which is preliminary data.</text>
</comment>
<evidence type="ECO:0000256" key="7">
    <source>
        <dbReference type="SAM" id="MobiDB-lite"/>
    </source>
</evidence>
<dbReference type="OrthoDB" id="3639251at2759"/>
<dbReference type="InterPro" id="IPR011701">
    <property type="entry name" value="MFS"/>
</dbReference>
<feature type="transmembrane region" description="Helical" evidence="8">
    <location>
        <begin position="434"/>
        <end position="456"/>
    </location>
</feature>
<proteinExistence type="inferred from homology"/>
<feature type="domain" description="Major facilitator superfamily (MFS) profile" evidence="9">
    <location>
        <begin position="78"/>
        <end position="493"/>
    </location>
</feature>
<accession>A0A9P4YQQ7</accession>
<evidence type="ECO:0000256" key="4">
    <source>
        <dbReference type="ARBA" id="ARBA00022989"/>
    </source>
</evidence>
<evidence type="ECO:0000256" key="8">
    <source>
        <dbReference type="SAM" id="Phobius"/>
    </source>
</evidence>
<dbReference type="GeneID" id="55971041"/>
<dbReference type="EMBL" id="JAANYQ010000027">
    <property type="protein sequence ID" value="KAF4119294.1"/>
    <property type="molecule type" value="Genomic_DNA"/>
</dbReference>
<organism evidence="10 11">
    <name type="scientific">Geosmithia morbida</name>
    <dbReference type="NCBI Taxonomy" id="1094350"/>
    <lineage>
        <taxon>Eukaryota</taxon>
        <taxon>Fungi</taxon>
        <taxon>Dikarya</taxon>
        <taxon>Ascomycota</taxon>
        <taxon>Pezizomycotina</taxon>
        <taxon>Sordariomycetes</taxon>
        <taxon>Hypocreomycetidae</taxon>
        <taxon>Hypocreales</taxon>
        <taxon>Bionectriaceae</taxon>
        <taxon>Geosmithia</taxon>
    </lineage>
</organism>
<dbReference type="PROSITE" id="PS50850">
    <property type="entry name" value="MFS"/>
    <property type="match status" value="1"/>
</dbReference>
<dbReference type="InterPro" id="IPR020846">
    <property type="entry name" value="MFS_dom"/>
</dbReference>
<dbReference type="Gene3D" id="1.20.1250.20">
    <property type="entry name" value="MFS general substrate transporter like domains"/>
    <property type="match status" value="2"/>
</dbReference>
<feature type="transmembrane region" description="Helical" evidence="8">
    <location>
        <begin position="468"/>
        <end position="489"/>
    </location>
</feature>
<evidence type="ECO:0000256" key="3">
    <source>
        <dbReference type="ARBA" id="ARBA00022692"/>
    </source>
</evidence>
<dbReference type="InterPro" id="IPR036259">
    <property type="entry name" value="MFS_trans_sf"/>
</dbReference>
<dbReference type="AlphaFoldDB" id="A0A9P4YQQ7"/>
<reference evidence="10" key="1">
    <citation type="submission" date="2020-03" db="EMBL/GenBank/DDBJ databases">
        <title>Site-based positive gene gene selection in Geosmithia morbida across the United States reveals a broad range of putative effectors and factors for local host and environmental adapation.</title>
        <authorList>
            <person name="Onufrak A."/>
            <person name="Murdoch R.W."/>
            <person name="Gazis R."/>
            <person name="Huff M."/>
            <person name="Staton M."/>
            <person name="Klingeman W."/>
            <person name="Hadziabdic D."/>
        </authorList>
    </citation>
    <scope>NUCLEOTIDE SEQUENCE</scope>
    <source>
        <strain evidence="10">1262</strain>
    </source>
</reference>
<feature type="region of interest" description="Disordered" evidence="7">
    <location>
        <begin position="1"/>
        <end position="23"/>
    </location>
</feature>
<dbReference type="FunFam" id="1.20.1250.20:FF:000065">
    <property type="entry name" value="Putative MFS pantothenate transporter"/>
    <property type="match status" value="1"/>
</dbReference>
<evidence type="ECO:0000256" key="1">
    <source>
        <dbReference type="ARBA" id="ARBA00004141"/>
    </source>
</evidence>
<dbReference type="GO" id="GO:0016020">
    <property type="term" value="C:membrane"/>
    <property type="evidence" value="ECO:0007669"/>
    <property type="project" value="UniProtKB-SubCell"/>
</dbReference>
<feature type="transmembrane region" description="Helical" evidence="8">
    <location>
        <begin position="375"/>
        <end position="394"/>
    </location>
</feature>
<dbReference type="PANTHER" id="PTHR43791:SF43">
    <property type="entry name" value="MAJOR FACILITATOR SUPERFAMILY (MFS) PROFILE DOMAIN-CONTAINING PROTEIN"/>
    <property type="match status" value="1"/>
</dbReference>